<dbReference type="PANTHER" id="PTHR33879:SF3">
    <property type="entry name" value="17.6 KDA CLASS II HEAT SHOCK PROTEIN-RELATED"/>
    <property type="match status" value="1"/>
</dbReference>
<keyword evidence="2" id="KW-1185">Reference proteome</keyword>
<dbReference type="Proteomes" id="UP001237642">
    <property type="component" value="Unassembled WGS sequence"/>
</dbReference>
<reference evidence="1" key="2">
    <citation type="submission" date="2023-05" db="EMBL/GenBank/DDBJ databases">
        <authorList>
            <person name="Schelkunov M.I."/>
        </authorList>
    </citation>
    <scope>NUCLEOTIDE SEQUENCE</scope>
    <source>
        <strain evidence="1">Hsosn_3</strain>
        <tissue evidence="1">Leaf</tissue>
    </source>
</reference>
<organism evidence="1 2">
    <name type="scientific">Heracleum sosnowskyi</name>
    <dbReference type="NCBI Taxonomy" id="360622"/>
    <lineage>
        <taxon>Eukaryota</taxon>
        <taxon>Viridiplantae</taxon>
        <taxon>Streptophyta</taxon>
        <taxon>Embryophyta</taxon>
        <taxon>Tracheophyta</taxon>
        <taxon>Spermatophyta</taxon>
        <taxon>Magnoliopsida</taxon>
        <taxon>eudicotyledons</taxon>
        <taxon>Gunneridae</taxon>
        <taxon>Pentapetalae</taxon>
        <taxon>asterids</taxon>
        <taxon>campanulids</taxon>
        <taxon>Apiales</taxon>
        <taxon>Apiaceae</taxon>
        <taxon>Apioideae</taxon>
        <taxon>apioid superclade</taxon>
        <taxon>Tordylieae</taxon>
        <taxon>Tordyliinae</taxon>
        <taxon>Heracleum</taxon>
    </lineage>
</organism>
<dbReference type="EMBL" id="JAUIZM010000015">
    <property type="protein sequence ID" value="KAK1352652.1"/>
    <property type="molecule type" value="Genomic_DNA"/>
</dbReference>
<reference evidence="1" key="1">
    <citation type="submission" date="2023-02" db="EMBL/GenBank/DDBJ databases">
        <title>Genome of toxic invasive species Heracleum sosnowskyi carries increased number of genes despite the absence of recent whole-genome duplications.</title>
        <authorList>
            <person name="Schelkunov M."/>
            <person name="Shtratnikova V."/>
            <person name="Makarenko M."/>
            <person name="Klepikova A."/>
            <person name="Omelchenko D."/>
            <person name="Novikova G."/>
            <person name="Obukhova E."/>
            <person name="Bogdanov V."/>
            <person name="Penin A."/>
            <person name="Logacheva M."/>
        </authorList>
    </citation>
    <scope>NUCLEOTIDE SEQUENCE</scope>
    <source>
        <strain evidence="1">Hsosn_3</strain>
        <tissue evidence="1">Leaf</tissue>
    </source>
</reference>
<dbReference type="AlphaFoldDB" id="A0AAD8LXY5"/>
<evidence type="ECO:0000313" key="1">
    <source>
        <dbReference type="EMBL" id="KAK1352652.1"/>
    </source>
</evidence>
<proteinExistence type="predicted"/>
<keyword evidence="1" id="KW-0346">Stress response</keyword>
<gene>
    <name evidence="1" type="ORF">POM88_053083</name>
</gene>
<accession>A0AAD8LXY5</accession>
<sequence>MRVHPAPIQEQMNARFRYDVASSLYHKKKQLRRLPHIFAKVLELPFHSNADVLVHETSDSLRFVITTDDTTIGDNIRAHSINIHPGITKIVVRGGDDVDELSVDDLELDVWRFRLPDATLPELASAAFRDGELVVVVPKGDDVDDDERWSEKGGQAATSVQFERAVPTVNTEEGITCQSSSKCSTPCEMELD</sequence>
<name>A0AAD8LXY5_9APIA</name>
<dbReference type="PANTHER" id="PTHR33879">
    <property type="entry name" value="17.6 KDA CLASS II HEAT SHOCK PROTEIN-RELATED"/>
    <property type="match status" value="1"/>
</dbReference>
<evidence type="ECO:0000313" key="2">
    <source>
        <dbReference type="Proteomes" id="UP001237642"/>
    </source>
</evidence>
<comment type="caution">
    <text evidence="1">The sequence shown here is derived from an EMBL/GenBank/DDBJ whole genome shotgun (WGS) entry which is preliminary data.</text>
</comment>
<dbReference type="CDD" id="cd06464">
    <property type="entry name" value="ACD_sHsps-like"/>
    <property type="match status" value="1"/>
</dbReference>
<protein>
    <submittedName>
        <fullName evidence="1">Class I heat shock protein</fullName>
    </submittedName>
</protein>